<evidence type="ECO:0000313" key="10">
    <source>
        <dbReference type="Proteomes" id="UP000472676"/>
    </source>
</evidence>
<dbReference type="Pfam" id="PF01609">
    <property type="entry name" value="DDE_Tnp_1"/>
    <property type="match status" value="1"/>
</dbReference>
<dbReference type="NCBIfam" id="NF033581">
    <property type="entry name" value="transpos_IS5_4"/>
    <property type="match status" value="1"/>
</dbReference>
<keyword evidence="10" id="KW-1185">Reference proteome</keyword>
<feature type="region of interest" description="Disordered" evidence="6">
    <location>
        <begin position="161"/>
        <end position="196"/>
    </location>
</feature>
<evidence type="ECO:0000256" key="6">
    <source>
        <dbReference type="SAM" id="MobiDB-lite"/>
    </source>
</evidence>
<evidence type="ECO:0000256" key="4">
    <source>
        <dbReference type="ARBA" id="ARBA00023125"/>
    </source>
</evidence>
<evidence type="ECO:0000256" key="5">
    <source>
        <dbReference type="ARBA" id="ARBA00023172"/>
    </source>
</evidence>
<organism evidence="9 10">
    <name type="scientific">Solimonas terrae</name>
    <dbReference type="NCBI Taxonomy" id="1396819"/>
    <lineage>
        <taxon>Bacteria</taxon>
        <taxon>Pseudomonadati</taxon>
        <taxon>Pseudomonadota</taxon>
        <taxon>Gammaproteobacteria</taxon>
        <taxon>Nevskiales</taxon>
        <taxon>Nevskiaceae</taxon>
        <taxon>Solimonas</taxon>
    </lineage>
</organism>
<comment type="similarity">
    <text evidence="2">Belongs to the transposase 11 family.</text>
</comment>
<dbReference type="PANTHER" id="PTHR35604:SF2">
    <property type="entry name" value="TRANSPOSASE INSH FOR INSERTION SEQUENCE ELEMENT IS5A-RELATED"/>
    <property type="match status" value="1"/>
</dbReference>
<dbReference type="Proteomes" id="UP000472676">
    <property type="component" value="Unassembled WGS sequence"/>
</dbReference>
<feature type="compositionally biased region" description="Basic and acidic residues" evidence="6">
    <location>
        <begin position="179"/>
        <end position="196"/>
    </location>
</feature>
<proteinExistence type="inferred from homology"/>
<protein>
    <submittedName>
        <fullName evidence="9">IS5 family transposase</fullName>
    </submittedName>
</protein>
<dbReference type="GO" id="GO:0003677">
    <property type="term" value="F:DNA binding"/>
    <property type="evidence" value="ECO:0007669"/>
    <property type="project" value="UniProtKB-KW"/>
</dbReference>
<dbReference type="GO" id="GO:0006313">
    <property type="term" value="P:DNA transposition"/>
    <property type="evidence" value="ECO:0007669"/>
    <property type="project" value="InterPro"/>
</dbReference>
<comment type="function">
    <text evidence="1">Involved in the transposition of the insertion sequence IS5.</text>
</comment>
<feature type="domain" description="Transposase IS4-like" evidence="7">
    <location>
        <begin position="201"/>
        <end position="347"/>
    </location>
</feature>
<evidence type="ECO:0000259" key="8">
    <source>
        <dbReference type="Pfam" id="PF05598"/>
    </source>
</evidence>
<reference evidence="9 10" key="1">
    <citation type="journal article" date="2014" name="Int. J. Syst. Evol. Microbiol.">
        <title>Solimonas terrae sp. nov., isolated from soil.</title>
        <authorList>
            <person name="Kim S.J."/>
            <person name="Moon J.Y."/>
            <person name="Weon H.Y."/>
            <person name="Ahn J.H."/>
            <person name="Chen W.M."/>
            <person name="Kwon S.W."/>
        </authorList>
    </citation>
    <scope>NUCLEOTIDE SEQUENCE [LARGE SCALE GENOMIC DNA]</scope>
    <source>
        <strain evidence="9 10">KIS83-12</strain>
    </source>
</reference>
<keyword evidence="3" id="KW-0815">Transposition</keyword>
<evidence type="ECO:0000313" key="9">
    <source>
        <dbReference type="EMBL" id="NGY06985.1"/>
    </source>
</evidence>
<sequence>MRGPDSSQFAMFSYVSLEKRIPEDHPLRLMRPLVDGILSSMSAQFDARYSHTGRPSIPPEQLLRALLLQVLFTIRSERMLMEQLDYNLLFRWFVGLQMDDAIWDRAVFSANRDRLLDTDMARAFFQRVLVLAQWQKLTSDEHFSVDGSMIEAWASHKSFVRKDDDGSGRPGGRNAPVDFKGEKRSNQTHRSLTDPEARLYKKGEYAEARLRYLVHALAENRHGLIVDVETTQADGRAEWVAAERMIVRSRLKPGATVAGDKGYDVPDFIQMLDRRRIKGHIARKDKGSAVDGRTARGKGYALSLRRRKMIEEAFGWIETVGGLRKTRHKGLARLSGQALLAFAAYNLTRMVNLVPIYAVAR</sequence>
<comment type="caution">
    <text evidence="9">The sequence shown here is derived from an EMBL/GenBank/DDBJ whole genome shotgun (WGS) entry which is preliminary data.</text>
</comment>
<evidence type="ECO:0000256" key="3">
    <source>
        <dbReference type="ARBA" id="ARBA00022578"/>
    </source>
</evidence>
<feature type="domain" description="Transposase InsH N-terminal" evidence="8">
    <location>
        <begin position="16"/>
        <end position="114"/>
    </location>
</feature>
<dbReference type="InterPro" id="IPR008490">
    <property type="entry name" value="Transposase_InsH_N"/>
</dbReference>
<name>A0A6M2BXH5_9GAMM</name>
<gene>
    <name evidence="9" type="ORF">G7Y85_19600</name>
</gene>
<dbReference type="InterPro" id="IPR002559">
    <property type="entry name" value="Transposase_11"/>
</dbReference>
<dbReference type="PANTHER" id="PTHR35604">
    <property type="entry name" value="TRANSPOSASE INSH FOR INSERTION SEQUENCE ELEMENT IS5A-RELATED"/>
    <property type="match status" value="1"/>
</dbReference>
<dbReference type="EMBL" id="JAAMOW010000012">
    <property type="protein sequence ID" value="NGY06985.1"/>
    <property type="molecule type" value="Genomic_DNA"/>
</dbReference>
<dbReference type="AlphaFoldDB" id="A0A6M2BXH5"/>
<evidence type="ECO:0000256" key="2">
    <source>
        <dbReference type="ARBA" id="ARBA00010075"/>
    </source>
</evidence>
<dbReference type="RefSeq" id="WP_166261577.1">
    <property type="nucleotide sequence ID" value="NZ_JAAMOW010000012.1"/>
</dbReference>
<dbReference type="GO" id="GO:0004803">
    <property type="term" value="F:transposase activity"/>
    <property type="evidence" value="ECO:0007669"/>
    <property type="project" value="InterPro"/>
</dbReference>
<evidence type="ECO:0000259" key="7">
    <source>
        <dbReference type="Pfam" id="PF01609"/>
    </source>
</evidence>
<accession>A0A6M2BXH5</accession>
<evidence type="ECO:0000256" key="1">
    <source>
        <dbReference type="ARBA" id="ARBA00003544"/>
    </source>
</evidence>
<dbReference type="InterPro" id="IPR047959">
    <property type="entry name" value="Transpos_IS5"/>
</dbReference>
<dbReference type="Pfam" id="PF05598">
    <property type="entry name" value="DUF772"/>
    <property type="match status" value="1"/>
</dbReference>
<keyword evidence="5" id="KW-0233">DNA recombination</keyword>
<keyword evidence="4" id="KW-0238">DNA-binding</keyword>